<reference evidence="2 3" key="1">
    <citation type="journal article" date="2021" name="Commun. Biol.">
        <title>The genome of Shorea leprosula (Dipterocarpaceae) highlights the ecological relevance of drought in aseasonal tropical rainforests.</title>
        <authorList>
            <person name="Ng K.K.S."/>
            <person name="Kobayashi M.J."/>
            <person name="Fawcett J.A."/>
            <person name="Hatakeyama M."/>
            <person name="Paape T."/>
            <person name="Ng C.H."/>
            <person name="Ang C.C."/>
            <person name="Tnah L.H."/>
            <person name="Lee C.T."/>
            <person name="Nishiyama T."/>
            <person name="Sese J."/>
            <person name="O'Brien M.J."/>
            <person name="Copetti D."/>
            <person name="Mohd Noor M.I."/>
            <person name="Ong R.C."/>
            <person name="Putra M."/>
            <person name="Sireger I.Z."/>
            <person name="Indrioko S."/>
            <person name="Kosugi Y."/>
            <person name="Izuno A."/>
            <person name="Isagi Y."/>
            <person name="Lee S.L."/>
            <person name="Shimizu K.K."/>
        </authorList>
    </citation>
    <scope>NUCLEOTIDE SEQUENCE [LARGE SCALE GENOMIC DNA]</scope>
    <source>
        <strain evidence="2">214</strain>
    </source>
</reference>
<feature type="compositionally biased region" description="Basic and acidic residues" evidence="1">
    <location>
        <begin position="22"/>
        <end position="36"/>
    </location>
</feature>
<keyword evidence="3" id="KW-1185">Reference proteome</keyword>
<dbReference type="AlphaFoldDB" id="A0AAV5JN55"/>
<protein>
    <submittedName>
        <fullName evidence="2">Uncharacterized protein</fullName>
    </submittedName>
</protein>
<gene>
    <name evidence="2" type="ORF">SLEP1_g25798</name>
</gene>
<evidence type="ECO:0000256" key="1">
    <source>
        <dbReference type="SAM" id="MobiDB-lite"/>
    </source>
</evidence>
<sequence length="44" mass="5257">MHNERIKDNRKITTPQRVIPRARGDREGGKREEVKKVQNLARFQ</sequence>
<comment type="caution">
    <text evidence="2">The sequence shown here is derived from an EMBL/GenBank/DDBJ whole genome shotgun (WGS) entry which is preliminary data.</text>
</comment>
<accession>A0AAV5JN55</accession>
<organism evidence="2 3">
    <name type="scientific">Rubroshorea leprosula</name>
    <dbReference type="NCBI Taxonomy" id="152421"/>
    <lineage>
        <taxon>Eukaryota</taxon>
        <taxon>Viridiplantae</taxon>
        <taxon>Streptophyta</taxon>
        <taxon>Embryophyta</taxon>
        <taxon>Tracheophyta</taxon>
        <taxon>Spermatophyta</taxon>
        <taxon>Magnoliopsida</taxon>
        <taxon>eudicotyledons</taxon>
        <taxon>Gunneridae</taxon>
        <taxon>Pentapetalae</taxon>
        <taxon>rosids</taxon>
        <taxon>malvids</taxon>
        <taxon>Malvales</taxon>
        <taxon>Dipterocarpaceae</taxon>
        <taxon>Rubroshorea</taxon>
    </lineage>
</organism>
<feature type="region of interest" description="Disordered" evidence="1">
    <location>
        <begin position="1"/>
        <end position="44"/>
    </location>
</feature>
<evidence type="ECO:0000313" key="2">
    <source>
        <dbReference type="EMBL" id="GKV14997.1"/>
    </source>
</evidence>
<dbReference type="EMBL" id="BPVZ01000042">
    <property type="protein sequence ID" value="GKV14997.1"/>
    <property type="molecule type" value="Genomic_DNA"/>
</dbReference>
<name>A0AAV5JN55_9ROSI</name>
<feature type="compositionally biased region" description="Basic and acidic residues" evidence="1">
    <location>
        <begin position="1"/>
        <end position="11"/>
    </location>
</feature>
<evidence type="ECO:0000313" key="3">
    <source>
        <dbReference type="Proteomes" id="UP001054252"/>
    </source>
</evidence>
<dbReference type="Proteomes" id="UP001054252">
    <property type="component" value="Unassembled WGS sequence"/>
</dbReference>
<proteinExistence type="predicted"/>